<evidence type="ECO:0000313" key="2">
    <source>
        <dbReference type="EMBL" id="AZI42077.1"/>
    </source>
</evidence>
<reference evidence="2 3" key="1">
    <citation type="submission" date="2018-11" db="EMBL/GenBank/DDBJ databases">
        <title>Deinococcus shelandsis sp. nov., isolated from South Shetland Islands soil of Antarctica.</title>
        <authorList>
            <person name="Tian J."/>
        </authorList>
    </citation>
    <scope>NUCLEOTIDE SEQUENCE [LARGE SCALE GENOMIC DNA]</scope>
    <source>
        <strain evidence="2 3">S14-83T</strain>
    </source>
</reference>
<organism evidence="2 3">
    <name type="scientific">Deinococcus psychrotolerans</name>
    <dbReference type="NCBI Taxonomy" id="2489213"/>
    <lineage>
        <taxon>Bacteria</taxon>
        <taxon>Thermotogati</taxon>
        <taxon>Deinococcota</taxon>
        <taxon>Deinococci</taxon>
        <taxon>Deinococcales</taxon>
        <taxon>Deinococcaceae</taxon>
        <taxon>Deinococcus</taxon>
    </lineage>
</organism>
<dbReference type="Gene3D" id="3.90.550.10">
    <property type="entry name" value="Spore Coat Polysaccharide Biosynthesis Protein SpsA, Chain A"/>
    <property type="match status" value="1"/>
</dbReference>
<dbReference type="CDD" id="cd00761">
    <property type="entry name" value="Glyco_tranf_GTA_type"/>
    <property type="match status" value="1"/>
</dbReference>
<dbReference type="RefSeq" id="WP_124868223.1">
    <property type="nucleotide sequence ID" value="NZ_CP034183.1"/>
</dbReference>
<dbReference type="InterPro" id="IPR001173">
    <property type="entry name" value="Glyco_trans_2-like"/>
</dbReference>
<feature type="domain" description="Glycosyltransferase 2-like" evidence="1">
    <location>
        <begin position="7"/>
        <end position="137"/>
    </location>
</feature>
<dbReference type="Proteomes" id="UP000276417">
    <property type="component" value="Chromosome 1"/>
</dbReference>
<protein>
    <submittedName>
        <fullName evidence="2">Glycosyltransferase family 2 protein</fullName>
    </submittedName>
</protein>
<dbReference type="Pfam" id="PF00535">
    <property type="entry name" value="Glycos_transf_2"/>
    <property type="match status" value="1"/>
</dbReference>
<proteinExistence type="predicted"/>
<dbReference type="KEGG" id="dph:EHF33_04375"/>
<dbReference type="SUPFAM" id="SSF53448">
    <property type="entry name" value="Nucleotide-diphospho-sugar transferases"/>
    <property type="match status" value="1"/>
</dbReference>
<keyword evidence="2" id="KW-0808">Transferase</keyword>
<keyword evidence="3" id="KW-1185">Reference proteome</keyword>
<dbReference type="GO" id="GO:0016758">
    <property type="term" value="F:hexosyltransferase activity"/>
    <property type="evidence" value="ECO:0007669"/>
    <property type="project" value="UniProtKB-ARBA"/>
</dbReference>
<evidence type="ECO:0000259" key="1">
    <source>
        <dbReference type="Pfam" id="PF00535"/>
    </source>
</evidence>
<gene>
    <name evidence="2" type="ORF">EHF33_04375</name>
</gene>
<accession>A0A3G8YCX7</accession>
<evidence type="ECO:0000313" key="3">
    <source>
        <dbReference type="Proteomes" id="UP000276417"/>
    </source>
</evidence>
<dbReference type="PANTHER" id="PTHR22916">
    <property type="entry name" value="GLYCOSYLTRANSFERASE"/>
    <property type="match status" value="1"/>
</dbReference>
<dbReference type="EMBL" id="CP034183">
    <property type="protein sequence ID" value="AZI42077.1"/>
    <property type="molecule type" value="Genomic_DNA"/>
</dbReference>
<dbReference type="InterPro" id="IPR029044">
    <property type="entry name" value="Nucleotide-diphossugar_trans"/>
</dbReference>
<dbReference type="OrthoDB" id="9802649at2"/>
<dbReference type="PANTHER" id="PTHR22916:SF3">
    <property type="entry name" value="UDP-GLCNAC:BETAGAL BETA-1,3-N-ACETYLGLUCOSAMINYLTRANSFERASE-LIKE PROTEIN 1"/>
    <property type="match status" value="1"/>
</dbReference>
<name>A0A3G8YCX7_9DEIO</name>
<dbReference type="AlphaFoldDB" id="A0A3G8YCX7"/>
<sequence>MSQPFLSVCIPAYNRAQFLGPLLDSILSQNYGDYEIVICEDLSPQREAIAQVVRTYKARTDKIRYIENVRNLGYDANFRELLTQACGEYCFFMGNDDLMADGALSKVSEVLHKHSNIGLILRSYDWFIDDYRKPEQTIQYFASDRIFPPGEETIATAYRRCGVLSGYVIHRESAMNAATEEFDGFLFYQMYLAASVLVEKGAYYVRDVLTHSRSTETPDFGNSAMEKGIFTPGTYTPEARIHMITGMLTIARTVDKKSGLRFANAIERDIANYVYPYISDQLNLPLPKYLNFLKKLKNLGLGKHKMFYAHAVTAYILKQNNYNKMTTFVRNKLGKSPQIGKVYAGIEAK</sequence>